<dbReference type="InterPro" id="IPR036366">
    <property type="entry name" value="PGBDSf"/>
</dbReference>
<dbReference type="AlphaFoldDB" id="A0A4P2QEK0"/>
<dbReference type="SUPFAM" id="SSF69349">
    <property type="entry name" value="Phage fibre proteins"/>
    <property type="match status" value="1"/>
</dbReference>
<dbReference type="InterPro" id="IPR050708">
    <property type="entry name" value="T6SS_VgrG/RHS"/>
</dbReference>
<dbReference type="InterPro" id="IPR006531">
    <property type="entry name" value="Gp5/Vgr_OB"/>
</dbReference>
<dbReference type="Gene3D" id="3.55.50.10">
    <property type="entry name" value="Baseplate protein-like domains"/>
    <property type="match status" value="1"/>
</dbReference>
<evidence type="ECO:0000256" key="1">
    <source>
        <dbReference type="ARBA" id="ARBA00004613"/>
    </source>
</evidence>
<dbReference type="Gene3D" id="4.10.220.110">
    <property type="match status" value="1"/>
</dbReference>
<sequence length="866" mass="94366">MISDSIELHAGPFTPSDLPVVSFRGREALSELFSFQLVVQAAPELEGRDAELLGRLAAFILRDGRGAERRIEALVDQVRADATFTPRTGPTWHIRLVPPLALLRRRTTSRIFQDETVPQILQHVLAAASLPVELRLSRRYALRSYCVQYRESDLAFVRRLAAEEGIALCFADAPAGVPGSVARAPVIFLDDPAHYPAAFSDGPGVLVLRPEEGLTPTGLEIVSFGVQRSLKPSSVHLRDYDFRRPNLVLSERAGNVASGQPVLGVYQHHADYDTPEVTPDRARVFLEQTQRRSVEGSGESWVCALAPGRRFELSAEASPGIEGAYAATRVVHEGHTPELSGRPAERTYRNRFECVPATALLRPRAPARKPRQVLETAVVTGPEGHEVHTDEHARVRVQFHWDLLGQRNEKSSAWLRVAQSWAGASFGSQFIPRVGMEVLVGFLGGDTDCPVVLGCLYNATHPPPFTLPADKLKSGLRTQSSPGAGGANELSFDDRAGEERISLFAERNLEEVVQHDHSTMVGHDRRITVQGDRTVVVGRDQTTSVQGSRTESAAGSAIERIGQNRLLAVQGSQHVAVDGDSSCVVGRDLDVAIKGRLGATVGTEEDEAVATLDVHGDGAVATTGSVRVKATRSLRLSCGASTIKLTPDEIKLDAKAITILGGGSVSLVGKGPALYLTDKALIDANAVTIKTPQSFLKLDEDASLQGKLVKLNCDAVDDGEEPKQEKEPLKSFRVRVADVYEKPYARKKYRLMVDGVKYEGQTTDDGMVEQDLPPTAETGELVVWIKEPDKEPTLTWRLKLSDLPPMDTPHGIRVRLKNLGYYRITEGQTEGAEIEALKAFQRDQGLDPTGALDEETRGRIEAAHGH</sequence>
<gene>
    <name evidence="8" type="ORF">SOCE836_002470</name>
</gene>
<feature type="domain" description="Gp5/Type VI secretion system Vgr C-terminal trimerisation" evidence="7">
    <location>
        <begin position="474"/>
        <end position="583"/>
    </location>
</feature>
<evidence type="ECO:0000256" key="3">
    <source>
        <dbReference type="ARBA" id="ARBA00022525"/>
    </source>
</evidence>
<dbReference type="InterPro" id="IPR054030">
    <property type="entry name" value="Gp5_Vgr_C"/>
</dbReference>
<dbReference type="Proteomes" id="UP000295497">
    <property type="component" value="Chromosome"/>
</dbReference>
<evidence type="ECO:0000259" key="6">
    <source>
        <dbReference type="Pfam" id="PF04717"/>
    </source>
</evidence>
<evidence type="ECO:0000313" key="9">
    <source>
        <dbReference type="Proteomes" id="UP000295497"/>
    </source>
</evidence>
<evidence type="ECO:0000313" key="8">
    <source>
        <dbReference type="EMBL" id="AUX28179.1"/>
    </source>
</evidence>
<dbReference type="RefSeq" id="WP_129572575.1">
    <property type="nucleotide sequence ID" value="NZ_CP012672.1"/>
</dbReference>
<keyword evidence="3" id="KW-0964">Secreted</keyword>
<feature type="domain" description="Peptidoglycan binding-like" evidence="5">
    <location>
        <begin position="815"/>
        <end position="858"/>
    </location>
</feature>
<feature type="domain" description="Gp5/Type VI secretion system Vgr protein OB-fold" evidence="6">
    <location>
        <begin position="389"/>
        <end position="457"/>
    </location>
</feature>
<evidence type="ECO:0000256" key="4">
    <source>
        <dbReference type="SAM" id="MobiDB-lite"/>
    </source>
</evidence>
<dbReference type="Pfam" id="PF22178">
    <property type="entry name" value="Gp5_trimer_C"/>
    <property type="match status" value="1"/>
</dbReference>
<dbReference type="Pfam" id="PF04717">
    <property type="entry name" value="Phage_base_V"/>
    <property type="match status" value="1"/>
</dbReference>
<accession>A0A4P2QEK0</accession>
<comment type="subcellular location">
    <subcellularLocation>
        <location evidence="1">Secreted</location>
    </subcellularLocation>
</comment>
<dbReference type="PANTHER" id="PTHR32305">
    <property type="match status" value="1"/>
</dbReference>
<dbReference type="Pfam" id="PF05954">
    <property type="entry name" value="Phage_GPD"/>
    <property type="match status" value="1"/>
</dbReference>
<protein>
    <recommendedName>
        <fullName evidence="10">Gp5/Type VI secretion system Vgr protein OB-fold domain-containing protein</fullName>
    </recommendedName>
</protein>
<dbReference type="NCBIfam" id="TIGR01646">
    <property type="entry name" value="vgr_GE"/>
    <property type="match status" value="1"/>
</dbReference>
<dbReference type="Gene3D" id="2.40.50.230">
    <property type="entry name" value="Gp5 N-terminal domain"/>
    <property type="match status" value="1"/>
</dbReference>
<proteinExistence type="inferred from homology"/>
<dbReference type="Gene3D" id="1.10.101.10">
    <property type="entry name" value="PGBD-like superfamily/PGBD"/>
    <property type="match status" value="1"/>
</dbReference>
<reference evidence="8 9" key="1">
    <citation type="submission" date="2015-09" db="EMBL/GenBank/DDBJ databases">
        <title>Sorangium comparison.</title>
        <authorList>
            <person name="Zaburannyi N."/>
            <person name="Bunk B."/>
            <person name="Overmann J."/>
            <person name="Mueller R."/>
        </authorList>
    </citation>
    <scope>NUCLEOTIDE SEQUENCE [LARGE SCALE GENOMIC DNA]</scope>
    <source>
        <strain evidence="8 9">So ce836</strain>
    </source>
</reference>
<dbReference type="Pfam" id="PF01471">
    <property type="entry name" value="PG_binding_1"/>
    <property type="match status" value="1"/>
</dbReference>
<evidence type="ECO:0000259" key="5">
    <source>
        <dbReference type="Pfam" id="PF01471"/>
    </source>
</evidence>
<dbReference type="InterPro" id="IPR017847">
    <property type="entry name" value="T6SS_RhsGE_Vgr_subset"/>
</dbReference>
<dbReference type="NCBIfam" id="TIGR03361">
    <property type="entry name" value="VI_Rhs_Vgr"/>
    <property type="match status" value="1"/>
</dbReference>
<dbReference type="PANTHER" id="PTHR32305:SF15">
    <property type="entry name" value="PROTEIN RHSA-RELATED"/>
    <property type="match status" value="1"/>
</dbReference>
<dbReference type="InterPro" id="IPR036365">
    <property type="entry name" value="PGBD-like_sf"/>
</dbReference>
<feature type="region of interest" description="Disordered" evidence="4">
    <location>
        <begin position="845"/>
        <end position="866"/>
    </location>
</feature>
<dbReference type="GO" id="GO:0005576">
    <property type="term" value="C:extracellular region"/>
    <property type="evidence" value="ECO:0007669"/>
    <property type="project" value="UniProtKB-SubCell"/>
</dbReference>
<evidence type="ECO:0000259" key="7">
    <source>
        <dbReference type="Pfam" id="PF22178"/>
    </source>
</evidence>
<dbReference type="InterPro" id="IPR002477">
    <property type="entry name" value="Peptidoglycan-bd-like"/>
</dbReference>
<feature type="compositionally biased region" description="Basic and acidic residues" evidence="4">
    <location>
        <begin position="854"/>
        <end position="866"/>
    </location>
</feature>
<dbReference type="InterPro" id="IPR037026">
    <property type="entry name" value="Vgr_OB-fold_dom_sf"/>
</dbReference>
<comment type="similarity">
    <text evidence="2">Belongs to the VgrG protein family.</text>
</comment>
<dbReference type="SUPFAM" id="SSF69279">
    <property type="entry name" value="Phage tail proteins"/>
    <property type="match status" value="2"/>
</dbReference>
<evidence type="ECO:0000256" key="2">
    <source>
        <dbReference type="ARBA" id="ARBA00005558"/>
    </source>
</evidence>
<dbReference type="EMBL" id="CP012672">
    <property type="protein sequence ID" value="AUX28179.1"/>
    <property type="molecule type" value="Genomic_DNA"/>
</dbReference>
<dbReference type="Gene3D" id="2.30.110.50">
    <property type="match status" value="1"/>
</dbReference>
<name>A0A4P2QEK0_SORCE</name>
<organism evidence="8 9">
    <name type="scientific">Sorangium cellulosum</name>
    <name type="common">Polyangium cellulosum</name>
    <dbReference type="NCBI Taxonomy" id="56"/>
    <lineage>
        <taxon>Bacteria</taxon>
        <taxon>Pseudomonadati</taxon>
        <taxon>Myxococcota</taxon>
        <taxon>Polyangia</taxon>
        <taxon>Polyangiales</taxon>
        <taxon>Polyangiaceae</taxon>
        <taxon>Sorangium</taxon>
    </lineage>
</organism>
<dbReference type="SUPFAM" id="SSF47090">
    <property type="entry name" value="PGBD-like"/>
    <property type="match status" value="1"/>
</dbReference>
<dbReference type="InterPro" id="IPR006533">
    <property type="entry name" value="T6SS_Vgr_RhsGE"/>
</dbReference>
<dbReference type="SUPFAM" id="SSF69255">
    <property type="entry name" value="gp5 N-terminal domain-like"/>
    <property type="match status" value="1"/>
</dbReference>
<evidence type="ECO:0008006" key="10">
    <source>
        <dbReference type="Google" id="ProtNLM"/>
    </source>
</evidence>